<feature type="region of interest" description="Disordered" evidence="1">
    <location>
        <begin position="345"/>
        <end position="371"/>
    </location>
</feature>
<feature type="compositionally biased region" description="Low complexity" evidence="1">
    <location>
        <begin position="307"/>
        <end position="318"/>
    </location>
</feature>
<keyword evidence="2" id="KW-0472">Membrane</keyword>
<feature type="compositionally biased region" description="Basic and acidic residues" evidence="1">
    <location>
        <begin position="358"/>
        <end position="371"/>
    </location>
</feature>
<keyword evidence="2" id="KW-0812">Transmembrane</keyword>
<feature type="transmembrane region" description="Helical" evidence="2">
    <location>
        <begin position="211"/>
        <end position="237"/>
    </location>
</feature>
<feature type="transmembrane region" description="Helical" evidence="2">
    <location>
        <begin position="20"/>
        <end position="37"/>
    </location>
</feature>
<keyword evidence="4" id="KW-1185">Reference proteome</keyword>
<dbReference type="EMBL" id="JBBXMP010000017">
    <property type="protein sequence ID" value="KAL0068586.1"/>
    <property type="molecule type" value="Genomic_DNA"/>
</dbReference>
<feature type="region of interest" description="Disordered" evidence="1">
    <location>
        <begin position="304"/>
        <end position="328"/>
    </location>
</feature>
<feature type="transmembrane region" description="Helical" evidence="2">
    <location>
        <begin position="171"/>
        <end position="191"/>
    </location>
</feature>
<feature type="transmembrane region" description="Helical" evidence="2">
    <location>
        <begin position="101"/>
        <end position="120"/>
    </location>
</feature>
<gene>
    <name evidence="3" type="ORF">AAF712_004301</name>
</gene>
<proteinExistence type="predicted"/>
<evidence type="ECO:0000256" key="1">
    <source>
        <dbReference type="SAM" id="MobiDB-lite"/>
    </source>
</evidence>
<feature type="transmembrane region" description="Helical" evidence="2">
    <location>
        <begin position="49"/>
        <end position="70"/>
    </location>
</feature>
<accession>A0ABR3A3M7</accession>
<name>A0ABR3A3M7_9AGAR</name>
<feature type="transmembrane region" description="Helical" evidence="2">
    <location>
        <begin position="127"/>
        <end position="151"/>
    </location>
</feature>
<evidence type="ECO:0000313" key="4">
    <source>
        <dbReference type="Proteomes" id="UP001437256"/>
    </source>
</evidence>
<evidence type="ECO:0000256" key="2">
    <source>
        <dbReference type="SAM" id="Phobius"/>
    </source>
</evidence>
<protein>
    <submittedName>
        <fullName evidence="3">Uncharacterized protein</fullName>
    </submittedName>
</protein>
<reference evidence="3 4" key="1">
    <citation type="submission" date="2024-05" db="EMBL/GenBank/DDBJ databases">
        <title>A draft genome resource for the thread blight pathogen Marasmius tenuissimus strain MS-2.</title>
        <authorList>
            <person name="Yulfo-Soto G.E."/>
            <person name="Baruah I.K."/>
            <person name="Amoako-Attah I."/>
            <person name="Bukari Y."/>
            <person name="Meinhardt L.W."/>
            <person name="Bailey B.A."/>
            <person name="Cohen S.P."/>
        </authorList>
    </citation>
    <scope>NUCLEOTIDE SEQUENCE [LARGE SCALE GENOMIC DNA]</scope>
    <source>
        <strain evidence="3 4">MS-2</strain>
    </source>
</reference>
<keyword evidence="2" id="KW-1133">Transmembrane helix</keyword>
<organism evidence="3 4">
    <name type="scientific">Marasmius tenuissimus</name>
    <dbReference type="NCBI Taxonomy" id="585030"/>
    <lineage>
        <taxon>Eukaryota</taxon>
        <taxon>Fungi</taxon>
        <taxon>Dikarya</taxon>
        <taxon>Basidiomycota</taxon>
        <taxon>Agaricomycotina</taxon>
        <taxon>Agaricomycetes</taxon>
        <taxon>Agaricomycetidae</taxon>
        <taxon>Agaricales</taxon>
        <taxon>Marasmiineae</taxon>
        <taxon>Marasmiaceae</taxon>
        <taxon>Marasmius</taxon>
    </lineage>
</organism>
<dbReference type="Proteomes" id="UP001437256">
    <property type="component" value="Unassembled WGS sequence"/>
</dbReference>
<feature type="transmembrane region" description="Helical" evidence="2">
    <location>
        <begin position="249"/>
        <end position="267"/>
    </location>
</feature>
<sequence>MAKNLPLDVAGALAVWFETLVYGIYTCLFFCSFYMTLKKGMLHTRPAKIFFIATIVMYINCTAHVGVNLYRLLRGYVYLRETVGPTAYFNDLGRPDNVTHGVLNALMTWMGDSLVIYRCYLVWDNSILVVILPVLLLIVSIISNCVALYLFTKVPLGTIFGPALVHWMNTIYATAFAQNALTTGLIAYRIWKQERSSRRAGLRSQGSQSSLIPVARIVVESAAAYMALLLCLIVLYALDHNGQFVMQEASPPAVGIVFCSISVRISMRSYQLWKTTGRANTGTNLDFIDGDNFLATERSMALGLQPSTTSGGTTSTKTLEAQDKEKSHKQEVVHLSAAVMRVPSPGVHEIPTVPEVEDGLRHRENGSGESK</sequence>
<comment type="caution">
    <text evidence="3">The sequence shown here is derived from an EMBL/GenBank/DDBJ whole genome shotgun (WGS) entry which is preliminary data.</text>
</comment>
<evidence type="ECO:0000313" key="3">
    <source>
        <dbReference type="EMBL" id="KAL0068586.1"/>
    </source>
</evidence>